<gene>
    <name evidence="3" type="ORF">CU669_07180</name>
</gene>
<dbReference type="RefSeq" id="WP_112143632.1">
    <property type="nucleotide sequence ID" value="NZ_PGTO01000004.1"/>
</dbReference>
<sequence>MPDTIAYYNTNASTFFADTVGVDMSELHLRFLSAIPGGGLILDAGCGSGRDSKAFAERGYRVNAFDGSPELVEKATEVIGQQVRLCRFEEFGDRDCYDGIWACASLLHVAEQELPAAIGRLWASLKPSGVFYLSFKYGDGQRTQGGRHFTDATEARLTAWLTGLPDIESVECWITTDKRPDRNESWLNALVKRKAVVQAKLITGEAAHPFLPQLCAAMAQADEIDLAVAFIKTTGLRLLLQDLHAALGLDEARSRRPARLRVVTSDYLDVTDPDALRLLMLMQENGAQIRIFEANGTSFHMKAYLFARFSGDGAMSGTAFIGSSNISRMALTDGLEWNYRIDYPGDQGFVEARARFEDLFGDPRTTSLTDAWIDRYEARRIPPARSVAPGSEEQEPPPTPTPVQVQALAALDGTRRSGFRRGLVVLATGLGKTWLAAFDAEQLGARRVLFIAHREEILYQAAETFIRIRPKARVGFFMGQVRDVQVDVLCASVQTLGKALHLDRFAPQHFDYIVIDEFHHAAAPTYRRLLTHFAPQFLLGLTATPDRTDQSDILTLCDDNLVFGCDLFSGISAGLLAPFHYYGIWDESVDYREIPWRSGRFDPEQLSNKLATLARARHALKQWQDRAQSKTLAFCVSIRHAEYMAEQFGRAGVRAAAVYAGSALGRSEALEQLADGRLQVIFSVDLFNEGVDLPGIDTVLMLRPTESKILFLQQLGRGLRRAAGKERLVVLDFIGNHHSFLHKPQALAKAGATYRQLAEFARKVEARRLELPTGCFINYDLELIDFLKALDTDGASKDYLALRDGLGRRPTLSEFYRAGANVSRARQEFGSWFELVGSMEDLSEAESAIVTKHREFLRDLEATAMTKSFKMVLLESFQELNGWEAPPSLDALAERSWHVLQRRRPLLGDLPDDHATASDGASEGWKRYWRDNPVNAWIGGNRASGAKTLFRLVDDRFEPTFSVEPADQAIFTNLVQELIDYRLAAYEVRRAATAPSAEVVPFERKRADRTELAYFPNLPIACGHFRTGRADAEEHYSLGPGYGLLDPAKHFIARASGNSMNGGKHPIQDGDYLLLELVSSSSAGSITGSVMAIERQDESGDDQYLLRVVTKTQDGRYILKANNPEYADLEANDQMRTFARLRGVIPPLDLAVGRAFMREEIPTLFGEDFNPGNWNVGHVTLRDKRAHVLLITLNKQGKSEDHRYLDHWIDDRTFHWQTQNATTPESSRGREIINHEKLGISLHLFVRDTKLADGKAAPFVYEGPVRYQSHTGSAPMSVVLKLS</sequence>
<dbReference type="Pfam" id="PF13649">
    <property type="entry name" value="Methyltransf_25"/>
    <property type="match status" value="1"/>
</dbReference>
<dbReference type="InterPro" id="IPR036286">
    <property type="entry name" value="LexA/Signal_pep-like_sf"/>
</dbReference>
<keyword evidence="3" id="KW-0067">ATP-binding</keyword>
<dbReference type="SUPFAM" id="SSF53335">
    <property type="entry name" value="S-adenosyl-L-methionine-dependent methyltransferases"/>
    <property type="match status" value="1"/>
</dbReference>
<accession>A0A364P038</accession>
<dbReference type="Proteomes" id="UP000251075">
    <property type="component" value="Unassembled WGS sequence"/>
</dbReference>
<evidence type="ECO:0000259" key="2">
    <source>
        <dbReference type="PROSITE" id="PS51194"/>
    </source>
</evidence>
<evidence type="ECO:0000313" key="3">
    <source>
        <dbReference type="EMBL" id="RAU22708.1"/>
    </source>
</evidence>
<dbReference type="InterPro" id="IPR050742">
    <property type="entry name" value="Helicase_Restrict-Modif_Enz"/>
</dbReference>
<dbReference type="GO" id="GO:0004386">
    <property type="term" value="F:helicase activity"/>
    <property type="evidence" value="ECO:0007669"/>
    <property type="project" value="UniProtKB-KW"/>
</dbReference>
<dbReference type="PROSITE" id="PS51192">
    <property type="entry name" value="HELICASE_ATP_BIND_1"/>
    <property type="match status" value="1"/>
</dbReference>
<feature type="domain" description="Helicase ATP-binding" evidence="1">
    <location>
        <begin position="413"/>
        <end position="563"/>
    </location>
</feature>
<dbReference type="InterPro" id="IPR015927">
    <property type="entry name" value="Peptidase_S24_S26A/B/C"/>
</dbReference>
<dbReference type="EMBL" id="PGTO01000004">
    <property type="protein sequence ID" value="RAU22708.1"/>
    <property type="molecule type" value="Genomic_DNA"/>
</dbReference>
<dbReference type="Pfam" id="PF11907">
    <property type="entry name" value="DUF3427"/>
    <property type="match status" value="1"/>
</dbReference>
<reference evidence="3 4" key="1">
    <citation type="submission" date="2017-11" db="EMBL/GenBank/DDBJ databases">
        <title>Draft genome sequence of magnetotactic bacterium Magnetospirillum kuznetsovii LBB-42.</title>
        <authorList>
            <person name="Grouzdev D.S."/>
            <person name="Rysina M.S."/>
            <person name="Baslerov R.V."/>
            <person name="Koziaeva V."/>
        </authorList>
    </citation>
    <scope>NUCLEOTIDE SEQUENCE [LARGE SCALE GENOMIC DNA]</scope>
    <source>
        <strain evidence="3 4">LBB-42</strain>
    </source>
</reference>
<dbReference type="GO" id="GO:0005524">
    <property type="term" value="F:ATP binding"/>
    <property type="evidence" value="ECO:0007669"/>
    <property type="project" value="InterPro"/>
</dbReference>
<evidence type="ECO:0000313" key="4">
    <source>
        <dbReference type="Proteomes" id="UP000251075"/>
    </source>
</evidence>
<dbReference type="SMART" id="SM00487">
    <property type="entry name" value="DEXDc"/>
    <property type="match status" value="1"/>
</dbReference>
<dbReference type="InterPro" id="IPR041698">
    <property type="entry name" value="Methyltransf_25"/>
</dbReference>
<name>A0A364P038_9PROT</name>
<keyword evidence="3" id="KW-0347">Helicase</keyword>
<dbReference type="Pfam" id="PF00717">
    <property type="entry name" value="Peptidase_S24"/>
    <property type="match status" value="1"/>
</dbReference>
<protein>
    <submittedName>
        <fullName evidence="3">DEAD/DEAH box helicase</fullName>
    </submittedName>
</protein>
<dbReference type="Gene3D" id="3.40.50.300">
    <property type="entry name" value="P-loop containing nucleotide triphosphate hydrolases"/>
    <property type="match status" value="2"/>
</dbReference>
<proteinExistence type="predicted"/>
<dbReference type="GO" id="GO:0005829">
    <property type="term" value="C:cytosol"/>
    <property type="evidence" value="ECO:0007669"/>
    <property type="project" value="TreeGrafter"/>
</dbReference>
<dbReference type="CDD" id="cd18799">
    <property type="entry name" value="SF2_C_EcoAI-like"/>
    <property type="match status" value="1"/>
</dbReference>
<dbReference type="OrthoDB" id="9803459at2"/>
<dbReference type="PANTHER" id="PTHR47396">
    <property type="entry name" value="TYPE I RESTRICTION ENZYME ECOKI R PROTEIN"/>
    <property type="match status" value="1"/>
</dbReference>
<comment type="caution">
    <text evidence="3">The sequence shown here is derived from an EMBL/GenBank/DDBJ whole genome shotgun (WGS) entry which is preliminary data.</text>
</comment>
<dbReference type="InterPro" id="IPR001650">
    <property type="entry name" value="Helicase_C-like"/>
</dbReference>
<keyword evidence="3" id="KW-0547">Nucleotide-binding</keyword>
<keyword evidence="3" id="KW-0378">Hydrolase</keyword>
<organism evidence="3 4">
    <name type="scientific">Paramagnetospirillum kuznetsovii</name>
    <dbReference type="NCBI Taxonomy" id="2053833"/>
    <lineage>
        <taxon>Bacteria</taxon>
        <taxon>Pseudomonadati</taxon>
        <taxon>Pseudomonadota</taxon>
        <taxon>Alphaproteobacteria</taxon>
        <taxon>Rhodospirillales</taxon>
        <taxon>Magnetospirillaceae</taxon>
        <taxon>Paramagnetospirillum</taxon>
    </lineage>
</organism>
<dbReference type="CDD" id="cd09205">
    <property type="entry name" value="PLDc_N_DEXD_b3"/>
    <property type="match status" value="1"/>
</dbReference>
<dbReference type="InterPro" id="IPR029063">
    <property type="entry name" value="SAM-dependent_MTases_sf"/>
</dbReference>
<dbReference type="Gene3D" id="3.40.50.150">
    <property type="entry name" value="Vaccinia Virus protein VP39"/>
    <property type="match status" value="1"/>
</dbReference>
<dbReference type="GO" id="GO:0003677">
    <property type="term" value="F:DNA binding"/>
    <property type="evidence" value="ECO:0007669"/>
    <property type="project" value="InterPro"/>
</dbReference>
<dbReference type="InterPro" id="IPR027417">
    <property type="entry name" value="P-loop_NTPase"/>
</dbReference>
<dbReference type="PANTHER" id="PTHR47396:SF1">
    <property type="entry name" value="ATP-DEPENDENT HELICASE IRC3-RELATED"/>
    <property type="match status" value="1"/>
</dbReference>
<dbReference type="GO" id="GO:0016787">
    <property type="term" value="F:hydrolase activity"/>
    <property type="evidence" value="ECO:0007669"/>
    <property type="project" value="InterPro"/>
</dbReference>
<dbReference type="SUPFAM" id="SSF51306">
    <property type="entry name" value="LexA/Signal peptidase"/>
    <property type="match status" value="1"/>
</dbReference>
<keyword evidence="4" id="KW-1185">Reference proteome</keyword>
<dbReference type="CDD" id="cd02440">
    <property type="entry name" value="AdoMet_MTases"/>
    <property type="match status" value="1"/>
</dbReference>
<dbReference type="Gene3D" id="2.10.109.10">
    <property type="entry name" value="Umud Fragment, subunit A"/>
    <property type="match status" value="1"/>
</dbReference>
<dbReference type="InterPro" id="IPR021835">
    <property type="entry name" value="DUF3427"/>
</dbReference>
<feature type="domain" description="Helicase C-terminal" evidence="2">
    <location>
        <begin position="619"/>
        <end position="784"/>
    </location>
</feature>
<dbReference type="Gene3D" id="3.30.870.10">
    <property type="entry name" value="Endonuclease Chain A"/>
    <property type="match status" value="1"/>
</dbReference>
<dbReference type="SUPFAM" id="SSF52540">
    <property type="entry name" value="P-loop containing nucleoside triphosphate hydrolases"/>
    <property type="match status" value="1"/>
</dbReference>
<dbReference type="SMART" id="SM00490">
    <property type="entry name" value="HELICc"/>
    <property type="match status" value="1"/>
</dbReference>
<dbReference type="CDD" id="cd18032">
    <property type="entry name" value="DEXHc_RE_I_III_res"/>
    <property type="match status" value="1"/>
</dbReference>
<dbReference type="InterPro" id="IPR014001">
    <property type="entry name" value="Helicase_ATP-bd"/>
</dbReference>
<dbReference type="PROSITE" id="PS51194">
    <property type="entry name" value="HELICASE_CTER"/>
    <property type="match status" value="1"/>
</dbReference>
<dbReference type="InterPro" id="IPR006935">
    <property type="entry name" value="Helicase/UvrB_N"/>
</dbReference>
<dbReference type="Pfam" id="PF04851">
    <property type="entry name" value="ResIII"/>
    <property type="match status" value="1"/>
</dbReference>
<dbReference type="Pfam" id="PF00271">
    <property type="entry name" value="Helicase_C"/>
    <property type="match status" value="1"/>
</dbReference>
<evidence type="ECO:0000259" key="1">
    <source>
        <dbReference type="PROSITE" id="PS51192"/>
    </source>
</evidence>